<accession>A0A6S7ID02</accession>
<comment type="caution">
    <text evidence="3">The sequence shown here is derived from an EMBL/GenBank/DDBJ whole genome shotgun (WGS) entry which is preliminary data.</text>
</comment>
<feature type="transmembrane region" description="Helical" evidence="2">
    <location>
        <begin position="351"/>
        <end position="371"/>
    </location>
</feature>
<feature type="region of interest" description="Disordered" evidence="1">
    <location>
        <begin position="185"/>
        <end position="239"/>
    </location>
</feature>
<organism evidence="3 4">
    <name type="scientific">Paramuricea clavata</name>
    <name type="common">Red gorgonian</name>
    <name type="synonym">Violescent sea-whip</name>
    <dbReference type="NCBI Taxonomy" id="317549"/>
    <lineage>
        <taxon>Eukaryota</taxon>
        <taxon>Metazoa</taxon>
        <taxon>Cnidaria</taxon>
        <taxon>Anthozoa</taxon>
        <taxon>Octocorallia</taxon>
        <taxon>Malacalcyonacea</taxon>
        <taxon>Plexauridae</taxon>
        <taxon>Paramuricea</taxon>
    </lineage>
</organism>
<proteinExistence type="predicted"/>
<feature type="compositionally biased region" description="Basic and acidic residues" evidence="1">
    <location>
        <begin position="185"/>
        <end position="234"/>
    </location>
</feature>
<feature type="region of interest" description="Disordered" evidence="1">
    <location>
        <begin position="61"/>
        <end position="83"/>
    </location>
</feature>
<keyword evidence="2" id="KW-0812">Transmembrane</keyword>
<dbReference type="EMBL" id="CACRXK020008133">
    <property type="protein sequence ID" value="CAB4014060.1"/>
    <property type="molecule type" value="Genomic_DNA"/>
</dbReference>
<keyword evidence="2" id="KW-0472">Membrane</keyword>
<dbReference type="Proteomes" id="UP001152795">
    <property type="component" value="Unassembled WGS sequence"/>
</dbReference>
<feature type="compositionally biased region" description="Basic and acidic residues" evidence="1">
    <location>
        <begin position="113"/>
        <end position="159"/>
    </location>
</feature>
<gene>
    <name evidence="3" type="ORF">PACLA_8A075003</name>
</gene>
<dbReference type="AlphaFoldDB" id="A0A6S7ID02"/>
<evidence type="ECO:0000313" key="3">
    <source>
        <dbReference type="EMBL" id="CAB4014060.1"/>
    </source>
</evidence>
<reference evidence="3" key="1">
    <citation type="submission" date="2020-04" db="EMBL/GenBank/DDBJ databases">
        <authorList>
            <person name="Alioto T."/>
            <person name="Alioto T."/>
            <person name="Gomez Garrido J."/>
        </authorList>
    </citation>
    <scope>NUCLEOTIDE SEQUENCE</scope>
    <source>
        <strain evidence="3">A484AB</strain>
    </source>
</reference>
<feature type="compositionally biased region" description="Basic and acidic residues" evidence="1">
    <location>
        <begin position="63"/>
        <end position="83"/>
    </location>
</feature>
<name>A0A6S7ID02_PARCT</name>
<keyword evidence="4" id="KW-1185">Reference proteome</keyword>
<evidence type="ECO:0000313" key="4">
    <source>
        <dbReference type="Proteomes" id="UP001152795"/>
    </source>
</evidence>
<keyword evidence="2" id="KW-1133">Transmembrane helix</keyword>
<evidence type="ECO:0000256" key="2">
    <source>
        <dbReference type="SAM" id="Phobius"/>
    </source>
</evidence>
<feature type="region of interest" description="Disordered" evidence="1">
    <location>
        <begin position="96"/>
        <end position="159"/>
    </location>
</feature>
<protein>
    <submittedName>
        <fullName evidence="3">Uncharacterized protein</fullName>
    </submittedName>
</protein>
<feature type="transmembrane region" description="Helical" evidence="2">
    <location>
        <begin position="298"/>
        <end position="319"/>
    </location>
</feature>
<sequence length="373" mass="43037">MAESVEYKAAWMERVSGMLDEYDEEYSDIWEGDLSNAELEELDTKYPGYREMDVTTMDSELDVLSRKSPEGKGKEAKAGVRKSDYGGKLTKVKGVLEKLGFDPNEPEEELQKEEELRQEEARKKKEEEDRRKEEEKRRLEEQKKLEEERKKHMAEVERKRIEESIKAAAAGEKEEREYWKRKLEEWDKERAKPKEPEKVKPKKQPEDTKEQPKKQPKEQPEKVKPKEKPEKETSAEVDSEWVDETYNFESLLFQTVEDTISVEDQPVYSGDTKEILLRNVREDLTRYEKFKSWVERNFAGILAGITVSVAALLTTIIILSRKLASVTAEAASGCGGPSPSPSDDPNPGEKVIKFLSSNLWVIAIGLALLCMRR</sequence>
<evidence type="ECO:0000256" key="1">
    <source>
        <dbReference type="SAM" id="MobiDB-lite"/>
    </source>
</evidence>